<dbReference type="InterPro" id="IPR016024">
    <property type="entry name" value="ARM-type_fold"/>
</dbReference>
<dbReference type="Proteomes" id="UP001377567">
    <property type="component" value="Unassembled WGS sequence"/>
</dbReference>
<evidence type="ECO:0000256" key="4">
    <source>
        <dbReference type="ARBA" id="ARBA00023242"/>
    </source>
</evidence>
<keyword evidence="7" id="KW-1185">Reference proteome</keyword>
<proteinExistence type="inferred from homology"/>
<dbReference type="GO" id="GO:0006606">
    <property type="term" value="P:protein import into nucleus"/>
    <property type="evidence" value="ECO:0007669"/>
    <property type="project" value="TreeGrafter"/>
</dbReference>
<dbReference type="GO" id="GO:0031267">
    <property type="term" value="F:small GTPase binding"/>
    <property type="evidence" value="ECO:0007669"/>
    <property type="project" value="InterPro"/>
</dbReference>
<dbReference type="Gene3D" id="1.25.10.10">
    <property type="entry name" value="Leucine-rich Repeat Variant"/>
    <property type="match status" value="1"/>
</dbReference>
<feature type="domain" description="Importin N-terminal" evidence="5">
    <location>
        <begin position="39"/>
        <end position="111"/>
    </location>
</feature>
<comment type="similarity">
    <text evidence="2">Belongs to the importin beta family.</text>
</comment>
<evidence type="ECO:0000259" key="5">
    <source>
        <dbReference type="PROSITE" id="PS50166"/>
    </source>
</evidence>
<dbReference type="InterPro" id="IPR058669">
    <property type="entry name" value="TPR_IPO7/11-like"/>
</dbReference>
<dbReference type="PROSITE" id="PS50166">
    <property type="entry name" value="IMPORTIN_B_NT"/>
    <property type="match status" value="1"/>
</dbReference>
<dbReference type="SUPFAM" id="SSF48371">
    <property type="entry name" value="ARM repeat"/>
    <property type="match status" value="1"/>
</dbReference>
<name>A0AAV5S1V8_MAUHU</name>
<dbReference type="AlphaFoldDB" id="A0AAV5S1V8"/>
<reference evidence="6 7" key="1">
    <citation type="journal article" date="2023" name="Elife">
        <title>Identification of key yeast species and microbe-microbe interactions impacting larval growth of Drosophila in the wild.</title>
        <authorList>
            <person name="Mure A."/>
            <person name="Sugiura Y."/>
            <person name="Maeda R."/>
            <person name="Honda K."/>
            <person name="Sakurai N."/>
            <person name="Takahashi Y."/>
            <person name="Watada M."/>
            <person name="Katoh T."/>
            <person name="Gotoh A."/>
            <person name="Gotoh Y."/>
            <person name="Taniguchi I."/>
            <person name="Nakamura K."/>
            <person name="Hayashi T."/>
            <person name="Katayama T."/>
            <person name="Uemura T."/>
            <person name="Hattori Y."/>
        </authorList>
    </citation>
    <scope>NUCLEOTIDE SEQUENCE [LARGE SCALE GENOMIC DNA]</scope>
    <source>
        <strain evidence="6 7">KH-74</strain>
    </source>
</reference>
<organism evidence="6 7">
    <name type="scientific">Maudiozyma humilis</name>
    <name type="common">Sour dough yeast</name>
    <name type="synonym">Kazachstania humilis</name>
    <dbReference type="NCBI Taxonomy" id="51915"/>
    <lineage>
        <taxon>Eukaryota</taxon>
        <taxon>Fungi</taxon>
        <taxon>Dikarya</taxon>
        <taxon>Ascomycota</taxon>
        <taxon>Saccharomycotina</taxon>
        <taxon>Saccharomycetes</taxon>
        <taxon>Saccharomycetales</taxon>
        <taxon>Saccharomycetaceae</taxon>
        <taxon>Maudiozyma</taxon>
    </lineage>
</organism>
<dbReference type="InterPro" id="IPR001494">
    <property type="entry name" value="Importin-beta_N"/>
</dbReference>
<evidence type="ECO:0000313" key="7">
    <source>
        <dbReference type="Proteomes" id="UP001377567"/>
    </source>
</evidence>
<evidence type="ECO:0000256" key="3">
    <source>
        <dbReference type="ARBA" id="ARBA00022448"/>
    </source>
</evidence>
<comment type="caution">
    <text evidence="6">The sequence shown here is derived from an EMBL/GenBank/DDBJ whole genome shotgun (WGS) entry which is preliminary data.</text>
</comment>
<dbReference type="Pfam" id="PF25758">
    <property type="entry name" value="TPR_IPO11"/>
    <property type="match status" value="1"/>
</dbReference>
<dbReference type="InterPro" id="IPR011989">
    <property type="entry name" value="ARM-like"/>
</dbReference>
<keyword evidence="3" id="KW-0813">Transport</keyword>
<dbReference type="PANTHER" id="PTHR10997:SF7">
    <property type="entry name" value="IMPORTIN-11"/>
    <property type="match status" value="1"/>
</dbReference>
<evidence type="ECO:0000313" key="6">
    <source>
        <dbReference type="EMBL" id="GMM56878.1"/>
    </source>
</evidence>
<dbReference type="SMART" id="SM00913">
    <property type="entry name" value="IBN_N"/>
    <property type="match status" value="1"/>
</dbReference>
<evidence type="ECO:0000256" key="1">
    <source>
        <dbReference type="ARBA" id="ARBA00004123"/>
    </source>
</evidence>
<accession>A0AAV5S1V8</accession>
<dbReference type="GO" id="GO:0005829">
    <property type="term" value="C:cytosol"/>
    <property type="evidence" value="ECO:0007669"/>
    <property type="project" value="TreeGrafter"/>
</dbReference>
<protein>
    <submittedName>
        <fullName evidence="6">Kap120 protein</fullName>
    </submittedName>
</protein>
<evidence type="ECO:0000256" key="2">
    <source>
        <dbReference type="ARBA" id="ARBA00007991"/>
    </source>
</evidence>
<dbReference type="Pfam" id="PF03810">
    <property type="entry name" value="IBN_N"/>
    <property type="match status" value="1"/>
</dbReference>
<gene>
    <name evidence="6" type="ORF">DAKH74_034940</name>
</gene>
<sequence length="1043" mass="120118">MRRMSLSNSAASLSELNVISTLEQASNPQHAGSQVQRVAEDQLKEWGTVPGFHYILQSIYLDLSNPLQVRWLAVIQFKNGVEKYWRSTRINAISKDEKVSIRARLFDLIDEQNNQLCIQNAQATARIARLDFPAEWPNLFEAVEVLLKNPSVNRDDIKLYNILIHLNQIVKILGTARIGRCKPAMQSKIPLIFPLIVQIYLRTFEEWTAKLTSANAPTDSDELAKLQVSYLALKVLRRIVCEGYERPHRDESVCEFMKLTVSHFELLINNHTNLGKLHVYEKFVKCYGKLYYNTVTDSAANFILMPCSTQILIAYTKLIFEKASVVYSENADVTGDFWEHTVIRGILLLKRVINFVTRKGVLTLKAKSDKGMVEEAIKKINTEFLNENLIKQLVDVIINWYLKLRPAELENWFVDPEEWINEQMLTSFEYQIRPCAENFFQDLIYSFSELLVPFLLNKIENEASMLTNTLDDFLKKDAIYATFQLSSNVVGDMVDFDSLLVNVFLPEASNSNVNADQLKLIRRRVALIINEWSTVKCSEQSKGLCYKFFGDIFVHEKDKVVLLTVVQALRTMVDDWNFNKDTFEPYLNGTVTVLLRDILPSVSLTETRLYVLNTLTDIIIQTKPLLNKDLLIEILQSIPNLWEVSTTNASEIILSNSLLRLLRHLVSSLGSYSYLTWEIAIPLVTYSCDPSSPQYTLLNEDGFELWGALLQNYSVKEHSNFDPEFVRILPFLEHAVDARTEILPTLLEIVKSYTLILRQDEFLSSDALLKIFEDMSKYLLSLREDSLQLILQIWELLILTNESDGESLLLTKFFETGVLRAMFDAIFLDETLSSYQLGQIFQIVSRMCYLNPNALLGFLAEYHRTVPSMHESAQLPLKDKKSIFRDSTFDAVLQRFLSQWVVCYKEIYDPKFKKLHVLGMSSLLRTEAASILRDLGLVISLWIDMLEEINENNNGDCEKYHLNDIVTEQSLSYYPLTNEQLRQHELEKTNDYVHNISMKDFITQIMSVLENSLGVQRYNELLGSVNPSLLENLQLFLSVKPQQ</sequence>
<dbReference type="PANTHER" id="PTHR10997">
    <property type="entry name" value="IMPORTIN-7, 8, 11"/>
    <property type="match status" value="1"/>
</dbReference>
<dbReference type="EMBL" id="BTGD01000010">
    <property type="protein sequence ID" value="GMM56878.1"/>
    <property type="molecule type" value="Genomic_DNA"/>
</dbReference>
<comment type="subcellular location">
    <subcellularLocation>
        <location evidence="1">Nucleus</location>
    </subcellularLocation>
</comment>
<keyword evidence="4" id="KW-0539">Nucleus</keyword>
<dbReference type="GO" id="GO:0005635">
    <property type="term" value="C:nuclear envelope"/>
    <property type="evidence" value="ECO:0007669"/>
    <property type="project" value="TreeGrafter"/>
</dbReference>